<keyword evidence="2" id="KW-1185">Reference proteome</keyword>
<reference evidence="1 2" key="1">
    <citation type="submission" date="2016-03" db="EMBL/GenBank/DDBJ databases">
        <title>EvidentialGene: Evidence-directed Construction of Genes on Genomes.</title>
        <authorList>
            <person name="Gilbert D.G."/>
            <person name="Choi J.-H."/>
            <person name="Mockaitis K."/>
            <person name="Colbourne J."/>
            <person name="Pfrender M."/>
        </authorList>
    </citation>
    <scope>NUCLEOTIDE SEQUENCE [LARGE SCALE GENOMIC DNA]</scope>
    <source>
        <strain evidence="1 2">Xinb3</strain>
        <tissue evidence="1">Complete organism</tissue>
    </source>
</reference>
<evidence type="ECO:0000313" key="2">
    <source>
        <dbReference type="Proteomes" id="UP000076858"/>
    </source>
</evidence>
<sequence length="54" mass="6288">LHQNQFLKCTTFYVPLGADKYQELQEVQSSNPMKRMVEKRPIAGIMECVDSNRD</sequence>
<evidence type="ECO:0000313" key="1">
    <source>
        <dbReference type="EMBL" id="KZR96381.1"/>
    </source>
</evidence>
<dbReference type="Proteomes" id="UP000076858">
    <property type="component" value="Unassembled WGS sequence"/>
</dbReference>
<name>A0A164E3B2_9CRUS</name>
<gene>
    <name evidence="1" type="ORF">APZ42_009307</name>
</gene>
<protein>
    <submittedName>
        <fullName evidence="1">Uncharacterized protein</fullName>
    </submittedName>
</protein>
<dbReference type="AlphaFoldDB" id="A0A164E3B2"/>
<comment type="caution">
    <text evidence="1">The sequence shown here is derived from an EMBL/GenBank/DDBJ whole genome shotgun (WGS) entry which is preliminary data.</text>
</comment>
<proteinExistence type="predicted"/>
<organism evidence="1 2">
    <name type="scientific">Daphnia magna</name>
    <dbReference type="NCBI Taxonomy" id="35525"/>
    <lineage>
        <taxon>Eukaryota</taxon>
        <taxon>Metazoa</taxon>
        <taxon>Ecdysozoa</taxon>
        <taxon>Arthropoda</taxon>
        <taxon>Crustacea</taxon>
        <taxon>Branchiopoda</taxon>
        <taxon>Diplostraca</taxon>
        <taxon>Cladocera</taxon>
        <taxon>Anomopoda</taxon>
        <taxon>Daphniidae</taxon>
        <taxon>Daphnia</taxon>
    </lineage>
</organism>
<accession>A0A164E3B2</accession>
<dbReference type="EMBL" id="LRGB01025099">
    <property type="protein sequence ID" value="KZR96381.1"/>
    <property type="molecule type" value="Genomic_DNA"/>
</dbReference>
<feature type="non-terminal residue" evidence="1">
    <location>
        <position position="1"/>
    </location>
</feature>